<dbReference type="InParanoid" id="D4H4F8"/>
<gene>
    <name evidence="4" type="ordered locus">Dacet_2527</name>
</gene>
<evidence type="ECO:0000313" key="4">
    <source>
        <dbReference type="EMBL" id="ADD69287.1"/>
    </source>
</evidence>
<evidence type="ECO:0000259" key="3">
    <source>
        <dbReference type="Pfam" id="PF04773"/>
    </source>
</evidence>
<feature type="domain" description="FecR protein" evidence="3">
    <location>
        <begin position="58"/>
        <end position="155"/>
    </location>
</feature>
<evidence type="ECO:0000313" key="5">
    <source>
        <dbReference type="Proteomes" id="UP000002012"/>
    </source>
</evidence>
<feature type="region of interest" description="Disordered" evidence="1">
    <location>
        <begin position="159"/>
        <end position="196"/>
    </location>
</feature>
<protein>
    <submittedName>
        <fullName evidence="4">FecR protein</fullName>
    </submittedName>
</protein>
<proteinExistence type="predicted"/>
<accession>D4H4F8</accession>
<dbReference type="RefSeq" id="WP_013011788.1">
    <property type="nucleotide sequence ID" value="NC_013943.1"/>
</dbReference>
<organism evidence="4 5">
    <name type="scientific">Denitrovibrio acetiphilus (strain DSM 12809 / NBRC 114555 / N2460)</name>
    <dbReference type="NCBI Taxonomy" id="522772"/>
    <lineage>
        <taxon>Bacteria</taxon>
        <taxon>Pseudomonadati</taxon>
        <taxon>Deferribacterota</taxon>
        <taxon>Deferribacteres</taxon>
        <taxon>Deferribacterales</taxon>
        <taxon>Geovibrionaceae</taxon>
        <taxon>Denitrovibrio</taxon>
    </lineage>
</organism>
<feature type="signal peptide" evidence="2">
    <location>
        <begin position="1"/>
        <end position="20"/>
    </location>
</feature>
<keyword evidence="2" id="KW-0732">Signal</keyword>
<sequence length="347" mass="35647" precursor="true">MFKKLIVIISICVLALPAAASDKAAEVTVSKGRVEIVHGDAVMGKRASEGAELVVRDILRTKRRGYAEVGFIDGTNVKIFEKSRLTINGIGRETAGFNAELQKGKVLFNVEKMVDVAGDFRVKTTNSVIGVKGTTFGVVSGGPFTIVEVYEGNVEVFQSGTPADMESGNGDVPDQGEAGRGGEPAEGGQAPAANLGAGQGAVLSSSGGVQVYEFAGDGSGQSLIFNGAAAALRSGGSDVFGALGEDEQFGGSADADGLGGLAGAGLFGSEHGDPMGMIPGYDQLGEALQEGNDFYSNPDVKPDIPGYDQLGQIPQGGGDFDLNPGVDPEIPDQIEHDGSVDINIEFE</sequence>
<name>D4H4F8_DENA2</name>
<dbReference type="eggNOG" id="COG3712">
    <property type="taxonomic scope" value="Bacteria"/>
</dbReference>
<dbReference type="AlphaFoldDB" id="D4H4F8"/>
<dbReference type="Gene3D" id="2.60.120.1440">
    <property type="match status" value="1"/>
</dbReference>
<evidence type="ECO:0000256" key="1">
    <source>
        <dbReference type="SAM" id="MobiDB-lite"/>
    </source>
</evidence>
<dbReference type="PANTHER" id="PTHR38731">
    <property type="entry name" value="LIPL45-RELATED LIPOPROTEIN-RELATED"/>
    <property type="match status" value="1"/>
</dbReference>
<reference evidence="4 5" key="1">
    <citation type="journal article" date="2010" name="Stand. Genomic Sci.">
        <title>Complete genome sequence of Denitrovibrio acetiphilus type strain (N2460).</title>
        <authorList>
            <person name="Kiss H."/>
            <person name="Lang E."/>
            <person name="Lapidus A."/>
            <person name="Copeland A."/>
            <person name="Nolan M."/>
            <person name="Glavina Del Rio T."/>
            <person name="Chen F."/>
            <person name="Lucas S."/>
            <person name="Tice H."/>
            <person name="Cheng J.F."/>
            <person name="Han C."/>
            <person name="Goodwin L."/>
            <person name="Pitluck S."/>
            <person name="Liolios K."/>
            <person name="Pati A."/>
            <person name="Ivanova N."/>
            <person name="Mavromatis K."/>
            <person name="Chen A."/>
            <person name="Palaniappan K."/>
            <person name="Land M."/>
            <person name="Hauser L."/>
            <person name="Chang Y.J."/>
            <person name="Jeffries C.D."/>
            <person name="Detter J.C."/>
            <person name="Brettin T."/>
            <person name="Spring S."/>
            <person name="Rohde M."/>
            <person name="Goker M."/>
            <person name="Woyke T."/>
            <person name="Bristow J."/>
            <person name="Eisen J.A."/>
            <person name="Markowitz V."/>
            <person name="Hugenholtz P."/>
            <person name="Kyrpides N.C."/>
            <person name="Klenk H.P."/>
        </authorList>
    </citation>
    <scope>NUCLEOTIDE SEQUENCE [LARGE SCALE GENOMIC DNA]</scope>
    <source>
        <strain evidence="5">DSM 12809 / NBRC 114555 / N2460</strain>
    </source>
</reference>
<dbReference type="PaxDb" id="522772-Dacet_2527"/>
<dbReference type="EMBL" id="CP001968">
    <property type="protein sequence ID" value="ADD69287.1"/>
    <property type="molecule type" value="Genomic_DNA"/>
</dbReference>
<dbReference type="STRING" id="522772.Dacet_2527"/>
<dbReference type="KEGG" id="dap:Dacet_2527"/>
<keyword evidence="5" id="KW-1185">Reference proteome</keyword>
<feature type="chain" id="PRO_5003058224" evidence="2">
    <location>
        <begin position="21"/>
        <end position="347"/>
    </location>
</feature>
<dbReference type="HOGENOM" id="CLU_798590_0_0_0"/>
<dbReference type="Pfam" id="PF04773">
    <property type="entry name" value="FecR"/>
    <property type="match status" value="1"/>
</dbReference>
<feature type="region of interest" description="Disordered" evidence="1">
    <location>
        <begin position="311"/>
        <end position="338"/>
    </location>
</feature>
<dbReference type="OrthoDB" id="9815748at2"/>
<dbReference type="Proteomes" id="UP000002012">
    <property type="component" value="Chromosome"/>
</dbReference>
<evidence type="ECO:0000256" key="2">
    <source>
        <dbReference type="SAM" id="SignalP"/>
    </source>
</evidence>
<dbReference type="InterPro" id="IPR006860">
    <property type="entry name" value="FecR"/>
</dbReference>